<protein>
    <submittedName>
        <fullName evidence="1">Uncharacterized protein</fullName>
    </submittedName>
</protein>
<dbReference type="Proteomes" id="UP000799779">
    <property type="component" value="Unassembled WGS sequence"/>
</dbReference>
<accession>A0A6A5WQ68</accession>
<name>A0A6A5WQ68_9PLEO</name>
<evidence type="ECO:0000313" key="2">
    <source>
        <dbReference type="Proteomes" id="UP000799779"/>
    </source>
</evidence>
<keyword evidence="2" id="KW-1185">Reference proteome</keyword>
<evidence type="ECO:0000313" key="1">
    <source>
        <dbReference type="EMBL" id="KAF2003208.1"/>
    </source>
</evidence>
<reference evidence="1" key="1">
    <citation type="journal article" date="2020" name="Stud. Mycol.">
        <title>101 Dothideomycetes genomes: a test case for predicting lifestyles and emergence of pathogens.</title>
        <authorList>
            <person name="Haridas S."/>
            <person name="Albert R."/>
            <person name="Binder M."/>
            <person name="Bloem J."/>
            <person name="Labutti K."/>
            <person name="Salamov A."/>
            <person name="Andreopoulos B."/>
            <person name="Baker S."/>
            <person name="Barry K."/>
            <person name="Bills G."/>
            <person name="Bluhm B."/>
            <person name="Cannon C."/>
            <person name="Castanera R."/>
            <person name="Culley D."/>
            <person name="Daum C."/>
            <person name="Ezra D."/>
            <person name="Gonzalez J."/>
            <person name="Henrissat B."/>
            <person name="Kuo A."/>
            <person name="Liang C."/>
            <person name="Lipzen A."/>
            <person name="Lutzoni F."/>
            <person name="Magnuson J."/>
            <person name="Mondo S."/>
            <person name="Nolan M."/>
            <person name="Ohm R."/>
            <person name="Pangilinan J."/>
            <person name="Park H.-J."/>
            <person name="Ramirez L."/>
            <person name="Alfaro M."/>
            <person name="Sun H."/>
            <person name="Tritt A."/>
            <person name="Yoshinaga Y."/>
            <person name="Zwiers L.-H."/>
            <person name="Turgeon B."/>
            <person name="Goodwin S."/>
            <person name="Spatafora J."/>
            <person name="Crous P."/>
            <person name="Grigoriev I."/>
        </authorList>
    </citation>
    <scope>NUCLEOTIDE SEQUENCE</scope>
    <source>
        <strain evidence="1">CBS 123094</strain>
    </source>
</reference>
<organism evidence="1 2">
    <name type="scientific">Amniculicola lignicola CBS 123094</name>
    <dbReference type="NCBI Taxonomy" id="1392246"/>
    <lineage>
        <taxon>Eukaryota</taxon>
        <taxon>Fungi</taxon>
        <taxon>Dikarya</taxon>
        <taxon>Ascomycota</taxon>
        <taxon>Pezizomycotina</taxon>
        <taxon>Dothideomycetes</taxon>
        <taxon>Pleosporomycetidae</taxon>
        <taxon>Pleosporales</taxon>
        <taxon>Amniculicolaceae</taxon>
        <taxon>Amniculicola</taxon>
    </lineage>
</organism>
<sequence length="192" mass="20899">MRGQPRVLSSPCCHTHRPRTATWGSLGVLEPAFLVAQPVVVLAPAIQWRRPCACPAPPATSKLPLPRKLLFSPLTHAHTSSRCFPYVQALRHLHQFQMLFHLALASALIPNNPTVSFEPSVNNCPLDIRHLSTQLSQCSIPSPPDAPASASIRASAGCHTTDPSSFVQTLARGAIVSFGVSDWYQLLSLARW</sequence>
<gene>
    <name evidence="1" type="ORF">P154DRAFT_99730</name>
</gene>
<dbReference type="AlphaFoldDB" id="A0A6A5WQ68"/>
<proteinExistence type="predicted"/>
<dbReference type="EMBL" id="ML977573">
    <property type="protein sequence ID" value="KAF2003208.1"/>
    <property type="molecule type" value="Genomic_DNA"/>
</dbReference>